<dbReference type="SUPFAM" id="SSF101391">
    <property type="entry name" value="Hsp90 co-chaperone CDC37"/>
    <property type="match status" value="1"/>
</dbReference>
<dbReference type="GO" id="GO:0005737">
    <property type="term" value="C:cytoplasm"/>
    <property type="evidence" value="ECO:0007669"/>
    <property type="project" value="UniProtKB-SubCell"/>
</dbReference>
<proteinExistence type="inferred from homology"/>
<comment type="subcellular location">
    <subcellularLocation>
        <location evidence="1">Cytoplasm</location>
    </subcellularLocation>
</comment>
<evidence type="ECO:0000259" key="7">
    <source>
        <dbReference type="SMART" id="SM01069"/>
    </source>
</evidence>
<evidence type="ECO:0000256" key="1">
    <source>
        <dbReference type="ARBA" id="ARBA00004496"/>
    </source>
</evidence>
<dbReference type="GO" id="GO:0019901">
    <property type="term" value="F:protein kinase binding"/>
    <property type="evidence" value="ECO:0007669"/>
    <property type="project" value="InterPro"/>
</dbReference>
<dbReference type="Gene3D" id="1.20.58.610">
    <property type="entry name" value="Cdc37, Hsp90 binding domain"/>
    <property type="match status" value="1"/>
</dbReference>
<evidence type="ECO:0000256" key="3">
    <source>
        <dbReference type="ARBA" id="ARBA00022490"/>
    </source>
</evidence>
<dbReference type="Pfam" id="PF08565">
    <property type="entry name" value="CDC37_M"/>
    <property type="match status" value="1"/>
</dbReference>
<dbReference type="SMART" id="SM01070">
    <property type="entry name" value="CDC37_M"/>
    <property type="match status" value="1"/>
</dbReference>
<feature type="domain" description="Cdc37 Hsp90 binding" evidence="8">
    <location>
        <begin position="208"/>
        <end position="390"/>
    </location>
</feature>
<dbReference type="Pfam" id="PF03234">
    <property type="entry name" value="CDC37_N"/>
    <property type="match status" value="1"/>
</dbReference>
<evidence type="ECO:0000256" key="5">
    <source>
        <dbReference type="ARBA" id="ARBA00031396"/>
    </source>
</evidence>
<dbReference type="InterPro" id="IPR004918">
    <property type="entry name" value="Cdc37"/>
</dbReference>
<dbReference type="SMART" id="SM01069">
    <property type="entry name" value="CDC37_C"/>
    <property type="match status" value="1"/>
</dbReference>
<keyword evidence="3" id="KW-0963">Cytoplasm</keyword>
<dbReference type="GO" id="GO:0031072">
    <property type="term" value="F:heat shock protein binding"/>
    <property type="evidence" value="ECO:0007669"/>
    <property type="project" value="TreeGrafter"/>
</dbReference>
<organism evidence="10">
    <name type="scientific">Pinguiococcus pyrenoidosus</name>
    <dbReference type="NCBI Taxonomy" id="172671"/>
    <lineage>
        <taxon>Eukaryota</taxon>
        <taxon>Sar</taxon>
        <taxon>Stramenopiles</taxon>
        <taxon>Ochrophyta</taxon>
        <taxon>Pinguiophyceae</taxon>
        <taxon>Pinguiochrysidales</taxon>
        <taxon>Pinguiochrysidaceae</taxon>
        <taxon>Pinguiococcus</taxon>
    </lineage>
</organism>
<dbReference type="PANTHER" id="PTHR12800:SF4">
    <property type="entry name" value="HSP90 CO-CHAPERONE CDC37"/>
    <property type="match status" value="1"/>
</dbReference>
<dbReference type="SMART" id="SM01071">
    <property type="entry name" value="CDC37_N"/>
    <property type="match status" value="1"/>
</dbReference>
<evidence type="ECO:0000256" key="4">
    <source>
        <dbReference type="ARBA" id="ARBA00023186"/>
    </source>
</evidence>
<gene>
    <name evidence="10" type="ORF">PPYR1160_LOCUS11838</name>
</gene>
<dbReference type="InterPro" id="IPR013855">
    <property type="entry name" value="Cdc37_N_dom"/>
</dbReference>
<dbReference type="GO" id="GO:0051082">
    <property type="term" value="F:unfolded protein binding"/>
    <property type="evidence" value="ECO:0007669"/>
    <property type="project" value="TreeGrafter"/>
</dbReference>
<dbReference type="AlphaFoldDB" id="A0A7R9YE37"/>
<feature type="domain" description="Cdc37 N-terminal" evidence="9">
    <location>
        <begin position="36"/>
        <end position="161"/>
    </location>
</feature>
<feature type="compositionally biased region" description="Low complexity" evidence="6">
    <location>
        <begin position="190"/>
        <end position="227"/>
    </location>
</feature>
<feature type="region of interest" description="Disordered" evidence="6">
    <location>
        <begin position="183"/>
        <end position="255"/>
    </location>
</feature>
<sequence>MQPLQAKRLFERLLVFAHLQSFLLSASPIVLIMAKPFDYSKWDNIELSDDESDLHPNIDKESWFRLKHRTRVEREEREEQEKKNLLEANRLADIRIAEIDANLKLVEDGRAEEVDEDPDAMQAEKQQLLELNKERSDRLEHMEKNRKWNWENMCHTVEETTTISASAEVGETGAGAPKRILKQARGTNQAPAASSASTATSTAGEASTKKAAAKPRGAPAASASDAATQRTPPAPTESSARAAAAAGPATEGEELEGYTSFVEAHESLLETFIDTESVEKTQQLLRDHPTILLKEHASSYLLLSCLEDEMNGNHSRMRLCARQSQILSNIAELAKSMNRHPRDILDAFFVKMREGQHFMEFMKQTQGFVERIQKRAVEKRKEMAAAGETEAVPLGELSREERLGPGGLDPVEVFDSLSPALQEAFESRDTEKLKAALEAMPMEEAQSTLQRCIDSGLWVA</sequence>
<dbReference type="GO" id="GO:0050821">
    <property type="term" value="P:protein stabilization"/>
    <property type="evidence" value="ECO:0007669"/>
    <property type="project" value="TreeGrafter"/>
</dbReference>
<protein>
    <recommendedName>
        <fullName evidence="5">Hsp90 chaperone protein kinase-targeting subunit</fullName>
    </recommendedName>
</protein>
<dbReference type="EMBL" id="HBEA01015527">
    <property type="protein sequence ID" value="CAD8262336.1"/>
    <property type="molecule type" value="Transcribed_RNA"/>
</dbReference>
<dbReference type="GO" id="GO:0006457">
    <property type="term" value="P:protein folding"/>
    <property type="evidence" value="ECO:0007669"/>
    <property type="project" value="TreeGrafter"/>
</dbReference>
<evidence type="ECO:0000259" key="9">
    <source>
        <dbReference type="SMART" id="SM01071"/>
    </source>
</evidence>
<reference evidence="10" key="1">
    <citation type="submission" date="2021-01" db="EMBL/GenBank/DDBJ databases">
        <authorList>
            <person name="Corre E."/>
            <person name="Pelletier E."/>
            <person name="Niang G."/>
            <person name="Scheremetjew M."/>
            <person name="Finn R."/>
            <person name="Kale V."/>
            <person name="Holt S."/>
            <person name="Cochrane G."/>
            <person name="Meng A."/>
            <person name="Brown T."/>
            <person name="Cohen L."/>
        </authorList>
    </citation>
    <scope>NUCLEOTIDE SEQUENCE</scope>
    <source>
        <strain evidence="10">CCMP2078</strain>
    </source>
</reference>
<dbReference type="InterPro" id="IPR013873">
    <property type="entry name" value="Cdc37_C"/>
</dbReference>
<evidence type="ECO:0000256" key="6">
    <source>
        <dbReference type="SAM" id="MobiDB-lite"/>
    </source>
</evidence>
<keyword evidence="4" id="KW-0143">Chaperone</keyword>
<dbReference type="Gene3D" id="6.10.140.250">
    <property type="match status" value="1"/>
</dbReference>
<accession>A0A7R9YE37</accession>
<feature type="domain" description="Cdc37 C-terminal" evidence="7">
    <location>
        <begin position="402"/>
        <end position="459"/>
    </location>
</feature>
<dbReference type="PANTHER" id="PTHR12800">
    <property type="entry name" value="CDC37-RELATED"/>
    <property type="match status" value="1"/>
</dbReference>
<evidence type="ECO:0000259" key="8">
    <source>
        <dbReference type="SMART" id="SM01070"/>
    </source>
</evidence>
<feature type="compositionally biased region" description="Low complexity" evidence="6">
    <location>
        <begin position="236"/>
        <end position="250"/>
    </location>
</feature>
<evidence type="ECO:0000313" key="10">
    <source>
        <dbReference type="EMBL" id="CAD8262336.1"/>
    </source>
</evidence>
<dbReference type="InterPro" id="IPR038189">
    <property type="entry name" value="Cdc37_Hsp90-bd_sf"/>
</dbReference>
<evidence type="ECO:0000256" key="2">
    <source>
        <dbReference type="ARBA" id="ARBA00006222"/>
    </source>
</evidence>
<name>A0A7R9YE37_9STRA</name>
<dbReference type="GO" id="GO:0051087">
    <property type="term" value="F:protein-folding chaperone binding"/>
    <property type="evidence" value="ECO:0007669"/>
    <property type="project" value="TreeGrafter"/>
</dbReference>
<comment type="similarity">
    <text evidence="2">Belongs to the CDC37 family.</text>
</comment>
<dbReference type="InterPro" id="IPR013874">
    <property type="entry name" value="Cdc37_Hsp90-bd"/>
</dbReference>
<dbReference type="Pfam" id="PF08564">
    <property type="entry name" value="CDC37_C"/>
    <property type="match status" value="1"/>
</dbReference>